<dbReference type="InterPro" id="IPR017441">
    <property type="entry name" value="Protein_kinase_ATP_BS"/>
</dbReference>
<keyword evidence="2 10" id="KW-0723">Serine/threonine-protein kinase</keyword>
<dbReference type="OrthoDB" id="5973123at2759"/>
<dbReference type="SUPFAM" id="SSF56112">
    <property type="entry name" value="Protein kinase-like (PK-like)"/>
    <property type="match status" value="1"/>
</dbReference>
<organism evidence="12 13">
    <name type="scientific">Exaiptasia diaphana</name>
    <name type="common">Tropical sea anemone</name>
    <name type="synonym">Aiptasia pulchella</name>
    <dbReference type="NCBI Taxonomy" id="2652724"/>
    <lineage>
        <taxon>Eukaryota</taxon>
        <taxon>Metazoa</taxon>
        <taxon>Cnidaria</taxon>
        <taxon>Anthozoa</taxon>
        <taxon>Hexacorallia</taxon>
        <taxon>Actiniaria</taxon>
        <taxon>Aiptasiidae</taxon>
        <taxon>Exaiptasia</taxon>
    </lineage>
</organism>
<dbReference type="PIRSF" id="PIRSF000654">
    <property type="entry name" value="Integrin-linked_kinase"/>
    <property type="match status" value="1"/>
</dbReference>
<evidence type="ECO:0000256" key="4">
    <source>
        <dbReference type="ARBA" id="ARBA00022741"/>
    </source>
</evidence>
<dbReference type="PANTHER" id="PTHR44329:SF285">
    <property type="entry name" value="V-MOS MOLONEY MURINE SARCOMA VIRAL ONCO HOMOLOG"/>
    <property type="match status" value="1"/>
</dbReference>
<dbReference type="RefSeq" id="XP_020902892.1">
    <property type="nucleotide sequence ID" value="XM_021047233.2"/>
</dbReference>
<dbReference type="GO" id="GO:0004674">
    <property type="term" value="F:protein serine/threonine kinase activity"/>
    <property type="evidence" value="ECO:0007669"/>
    <property type="project" value="UniProtKB-KW"/>
</dbReference>
<comment type="catalytic activity">
    <reaction evidence="8">
        <text>L-seryl-[protein] + ATP = O-phospho-L-seryl-[protein] + ADP + H(+)</text>
        <dbReference type="Rhea" id="RHEA:17989"/>
        <dbReference type="Rhea" id="RHEA-COMP:9863"/>
        <dbReference type="Rhea" id="RHEA-COMP:11604"/>
        <dbReference type="ChEBI" id="CHEBI:15378"/>
        <dbReference type="ChEBI" id="CHEBI:29999"/>
        <dbReference type="ChEBI" id="CHEBI:30616"/>
        <dbReference type="ChEBI" id="CHEBI:83421"/>
        <dbReference type="ChEBI" id="CHEBI:456216"/>
        <dbReference type="EC" id="2.7.11.1"/>
    </reaction>
</comment>
<dbReference type="Proteomes" id="UP000887567">
    <property type="component" value="Unplaced"/>
</dbReference>
<evidence type="ECO:0000259" key="11">
    <source>
        <dbReference type="PROSITE" id="PS50011"/>
    </source>
</evidence>
<evidence type="ECO:0000313" key="12">
    <source>
        <dbReference type="EnsemblMetazoa" id="XP_020902892.1"/>
    </source>
</evidence>
<dbReference type="InterPro" id="IPR008271">
    <property type="entry name" value="Ser/Thr_kinase_AS"/>
</dbReference>
<evidence type="ECO:0000256" key="7">
    <source>
        <dbReference type="ARBA" id="ARBA00047899"/>
    </source>
</evidence>
<dbReference type="InterPro" id="IPR000719">
    <property type="entry name" value="Prot_kinase_dom"/>
</dbReference>
<keyword evidence="5" id="KW-0418">Kinase</keyword>
<proteinExistence type="inferred from homology"/>
<dbReference type="Gene3D" id="3.30.200.20">
    <property type="entry name" value="Phosphorylase Kinase, domain 1"/>
    <property type="match status" value="1"/>
</dbReference>
<dbReference type="AlphaFoldDB" id="A0A913XEG9"/>
<sequence length="333" mass="37186">MVLQKFGKLFCENSHHSCSSRKDMIYNVLSSGNFEVSELKVGKLLGSGGFGSVYEAVFRGERLALKKLHKGTKNERAARESFEAETSVLNFAHPNIVRTFALMNLWDTNCIIMEYAGDRNLQNVINDSMESLTASRRIKFALDIGHALDYAHDKGIAHLDLKPSNVMVTSEDHCKLADFGCCQSVEANEKPASPTKSNLTGTYAYRAPELLRGDCPTTKADIYSYGICLWQMLTREHPYGNQNQHVIIFGVVAYQLRPTLTSLDVQARDEVYVNLMQQCWEADPKLRPLASDIVVKMKNSSRNAPKDRCPAAAYAVTQEGQSCTLNRIEVCDS</sequence>
<keyword evidence="3" id="KW-0808">Transferase</keyword>
<dbReference type="SMART" id="SM00220">
    <property type="entry name" value="S_TKc"/>
    <property type="match status" value="1"/>
</dbReference>
<dbReference type="PROSITE" id="PS00108">
    <property type="entry name" value="PROTEIN_KINASE_ST"/>
    <property type="match status" value="1"/>
</dbReference>
<evidence type="ECO:0000256" key="5">
    <source>
        <dbReference type="ARBA" id="ARBA00022777"/>
    </source>
</evidence>
<evidence type="ECO:0000256" key="1">
    <source>
        <dbReference type="ARBA" id="ARBA00012513"/>
    </source>
</evidence>
<evidence type="ECO:0000256" key="10">
    <source>
        <dbReference type="RuleBase" id="RU000304"/>
    </source>
</evidence>
<dbReference type="PROSITE" id="PS50011">
    <property type="entry name" value="PROTEIN_KINASE_DOM"/>
    <property type="match status" value="1"/>
</dbReference>
<evidence type="ECO:0000313" key="13">
    <source>
        <dbReference type="Proteomes" id="UP000887567"/>
    </source>
</evidence>
<dbReference type="EC" id="2.7.11.1" evidence="1"/>
<dbReference type="Gene3D" id="1.10.510.10">
    <property type="entry name" value="Transferase(Phosphotransferase) domain 1"/>
    <property type="match status" value="1"/>
</dbReference>
<name>A0A913XEG9_EXADI</name>
<dbReference type="InterPro" id="IPR011009">
    <property type="entry name" value="Kinase-like_dom_sf"/>
</dbReference>
<evidence type="ECO:0000256" key="8">
    <source>
        <dbReference type="ARBA" id="ARBA00048679"/>
    </source>
</evidence>
<dbReference type="EnsemblMetazoa" id="XM_021047233.2">
    <property type="protein sequence ID" value="XP_020902892.1"/>
    <property type="gene ID" value="LOC110241376"/>
</dbReference>
<feature type="domain" description="Protein kinase" evidence="11">
    <location>
        <begin position="39"/>
        <end position="302"/>
    </location>
</feature>
<dbReference type="PANTHER" id="PTHR44329">
    <property type="entry name" value="SERINE/THREONINE-PROTEIN KINASE TNNI3K-RELATED"/>
    <property type="match status" value="1"/>
</dbReference>
<comment type="similarity">
    <text evidence="10">Belongs to the protein kinase superfamily.</text>
</comment>
<evidence type="ECO:0000256" key="6">
    <source>
        <dbReference type="ARBA" id="ARBA00022840"/>
    </source>
</evidence>
<dbReference type="KEGG" id="epa:110241376"/>
<evidence type="ECO:0000256" key="2">
    <source>
        <dbReference type="ARBA" id="ARBA00022527"/>
    </source>
</evidence>
<keyword evidence="6 9" id="KW-0067">ATP-binding</keyword>
<dbReference type="OMA" id="WQMTTKE"/>
<protein>
    <recommendedName>
        <fullName evidence="1">non-specific serine/threonine protein kinase</fullName>
        <ecNumber evidence="1">2.7.11.1</ecNumber>
    </recommendedName>
</protein>
<keyword evidence="13" id="KW-1185">Reference proteome</keyword>
<dbReference type="PROSITE" id="PS00107">
    <property type="entry name" value="PROTEIN_KINASE_ATP"/>
    <property type="match status" value="1"/>
</dbReference>
<reference evidence="12" key="1">
    <citation type="submission" date="2022-11" db="UniProtKB">
        <authorList>
            <consortium name="EnsemblMetazoa"/>
        </authorList>
    </citation>
    <scope>IDENTIFICATION</scope>
</reference>
<comment type="catalytic activity">
    <reaction evidence="7">
        <text>L-threonyl-[protein] + ATP = O-phospho-L-threonyl-[protein] + ADP + H(+)</text>
        <dbReference type="Rhea" id="RHEA:46608"/>
        <dbReference type="Rhea" id="RHEA-COMP:11060"/>
        <dbReference type="Rhea" id="RHEA-COMP:11605"/>
        <dbReference type="ChEBI" id="CHEBI:15378"/>
        <dbReference type="ChEBI" id="CHEBI:30013"/>
        <dbReference type="ChEBI" id="CHEBI:30616"/>
        <dbReference type="ChEBI" id="CHEBI:61977"/>
        <dbReference type="ChEBI" id="CHEBI:456216"/>
        <dbReference type="EC" id="2.7.11.1"/>
    </reaction>
</comment>
<dbReference type="GeneID" id="110241376"/>
<dbReference type="GO" id="GO:0005524">
    <property type="term" value="F:ATP binding"/>
    <property type="evidence" value="ECO:0007669"/>
    <property type="project" value="UniProtKB-UniRule"/>
</dbReference>
<keyword evidence="4 9" id="KW-0547">Nucleotide-binding</keyword>
<evidence type="ECO:0000256" key="9">
    <source>
        <dbReference type="PROSITE-ProRule" id="PRU10141"/>
    </source>
</evidence>
<dbReference type="Pfam" id="PF00069">
    <property type="entry name" value="Pkinase"/>
    <property type="match status" value="1"/>
</dbReference>
<dbReference type="InterPro" id="IPR051681">
    <property type="entry name" value="Ser/Thr_Kinases-Pseudokinases"/>
</dbReference>
<accession>A0A913XEG9</accession>
<evidence type="ECO:0000256" key="3">
    <source>
        <dbReference type="ARBA" id="ARBA00022679"/>
    </source>
</evidence>
<feature type="binding site" evidence="9">
    <location>
        <position position="66"/>
    </location>
    <ligand>
        <name>ATP</name>
        <dbReference type="ChEBI" id="CHEBI:30616"/>
    </ligand>
</feature>